<gene>
    <name evidence="2" type="ORF">CKF48_18815</name>
</gene>
<sequence>MKVFERTLILLIIFHLGLLLLFQTVFHYLHLFPHFNEVTRYEGVNHHLENNDEEVFYIKRP</sequence>
<protein>
    <submittedName>
        <fullName evidence="2">Uncharacterized protein</fullName>
    </submittedName>
</protein>
<dbReference type="InterPro" id="IPR035281">
    <property type="entry name" value="DUF5359"/>
</dbReference>
<dbReference type="KEGG" id="bko:CKF48_18815"/>
<keyword evidence="1" id="KW-1133">Transmembrane helix</keyword>
<accession>A0A248TLS7</accession>
<dbReference type="RefSeq" id="WP_095372738.1">
    <property type="nucleotide sequence ID" value="NZ_CP022983.1"/>
</dbReference>
<dbReference type="Proteomes" id="UP000215137">
    <property type="component" value="Chromosome"/>
</dbReference>
<evidence type="ECO:0000313" key="3">
    <source>
        <dbReference type="Proteomes" id="UP000215137"/>
    </source>
</evidence>
<dbReference type="Pfam" id="PF17313">
    <property type="entry name" value="DUF5359"/>
    <property type="match status" value="1"/>
</dbReference>
<proteinExistence type="predicted"/>
<evidence type="ECO:0000313" key="2">
    <source>
        <dbReference type="EMBL" id="ASV69174.1"/>
    </source>
</evidence>
<dbReference type="AlphaFoldDB" id="A0A248TLS7"/>
<name>A0A248TLS7_9BACI</name>
<keyword evidence="1" id="KW-0472">Membrane</keyword>
<keyword evidence="1" id="KW-0812">Transmembrane</keyword>
<dbReference type="EMBL" id="CP022983">
    <property type="protein sequence ID" value="ASV69174.1"/>
    <property type="molecule type" value="Genomic_DNA"/>
</dbReference>
<keyword evidence="3" id="KW-1185">Reference proteome</keyword>
<organism evidence="2 3">
    <name type="scientific">Cytobacillus kochii</name>
    <dbReference type="NCBI Taxonomy" id="859143"/>
    <lineage>
        <taxon>Bacteria</taxon>
        <taxon>Bacillati</taxon>
        <taxon>Bacillota</taxon>
        <taxon>Bacilli</taxon>
        <taxon>Bacillales</taxon>
        <taxon>Bacillaceae</taxon>
        <taxon>Cytobacillus</taxon>
    </lineage>
</organism>
<reference evidence="2 3" key="1">
    <citation type="submission" date="2017-08" db="EMBL/GenBank/DDBJ databases">
        <title>Complete Genome Sequence of Bacillus kochii Oregon-R-modENCODE STRAIN BDGP4, isolated from Drosophila melanogaster gut.</title>
        <authorList>
            <person name="Wan K.H."/>
            <person name="Yu C."/>
            <person name="Park S."/>
            <person name="Hammonds A.S."/>
            <person name="Booth B.W."/>
            <person name="Celniker S.E."/>
        </authorList>
    </citation>
    <scope>NUCLEOTIDE SEQUENCE [LARGE SCALE GENOMIC DNA]</scope>
    <source>
        <strain evidence="2 3">BDGP4</strain>
    </source>
</reference>
<evidence type="ECO:0000256" key="1">
    <source>
        <dbReference type="SAM" id="Phobius"/>
    </source>
</evidence>
<feature type="transmembrane region" description="Helical" evidence="1">
    <location>
        <begin position="7"/>
        <end position="29"/>
    </location>
</feature>